<keyword evidence="2" id="KW-1185">Reference proteome</keyword>
<dbReference type="Proteomes" id="UP000625711">
    <property type="component" value="Unassembled WGS sequence"/>
</dbReference>
<evidence type="ECO:0000313" key="1">
    <source>
        <dbReference type="EMBL" id="KAF7264434.1"/>
    </source>
</evidence>
<reference evidence="1" key="1">
    <citation type="submission" date="2020-08" db="EMBL/GenBank/DDBJ databases">
        <title>Genome sequencing and assembly of the red palm weevil Rhynchophorus ferrugineus.</title>
        <authorList>
            <person name="Dias G.B."/>
            <person name="Bergman C.M."/>
            <person name="Manee M."/>
        </authorList>
    </citation>
    <scope>NUCLEOTIDE SEQUENCE</scope>
    <source>
        <strain evidence="1">AA-2017</strain>
        <tissue evidence="1">Whole larva</tissue>
    </source>
</reference>
<organism evidence="1 2">
    <name type="scientific">Rhynchophorus ferrugineus</name>
    <name type="common">Red palm weevil</name>
    <name type="synonym">Curculio ferrugineus</name>
    <dbReference type="NCBI Taxonomy" id="354439"/>
    <lineage>
        <taxon>Eukaryota</taxon>
        <taxon>Metazoa</taxon>
        <taxon>Ecdysozoa</taxon>
        <taxon>Arthropoda</taxon>
        <taxon>Hexapoda</taxon>
        <taxon>Insecta</taxon>
        <taxon>Pterygota</taxon>
        <taxon>Neoptera</taxon>
        <taxon>Endopterygota</taxon>
        <taxon>Coleoptera</taxon>
        <taxon>Polyphaga</taxon>
        <taxon>Cucujiformia</taxon>
        <taxon>Curculionidae</taxon>
        <taxon>Dryophthorinae</taxon>
        <taxon>Rhynchophorus</taxon>
    </lineage>
</organism>
<gene>
    <name evidence="1" type="ORF">GWI33_023219</name>
</gene>
<dbReference type="AlphaFoldDB" id="A0A834M442"/>
<sequence>MSGQRVRSPGYQKFRVRVIHIRDNRKGQPSHGAMVGPRFGETALLITVISTP</sequence>
<dbReference type="OrthoDB" id="8196809at2759"/>
<dbReference type="EMBL" id="JAACXV010017050">
    <property type="protein sequence ID" value="KAF7264434.1"/>
    <property type="molecule type" value="Genomic_DNA"/>
</dbReference>
<accession>A0A834M442</accession>
<proteinExistence type="predicted"/>
<protein>
    <submittedName>
        <fullName evidence="1">Uncharacterized protein</fullName>
    </submittedName>
</protein>
<evidence type="ECO:0000313" key="2">
    <source>
        <dbReference type="Proteomes" id="UP000625711"/>
    </source>
</evidence>
<name>A0A834M442_RHYFE</name>
<feature type="non-terminal residue" evidence="1">
    <location>
        <position position="52"/>
    </location>
</feature>
<comment type="caution">
    <text evidence="1">The sequence shown here is derived from an EMBL/GenBank/DDBJ whole genome shotgun (WGS) entry which is preliminary data.</text>
</comment>